<evidence type="ECO:0000256" key="5">
    <source>
        <dbReference type="ARBA" id="ARBA00023242"/>
    </source>
</evidence>
<dbReference type="EMBL" id="JACMSC010000015">
    <property type="protein sequence ID" value="KAG6486634.1"/>
    <property type="molecule type" value="Genomic_DNA"/>
</dbReference>
<reference evidence="9 10" key="1">
    <citation type="submission" date="2020-08" db="EMBL/GenBank/DDBJ databases">
        <title>Plant Genome Project.</title>
        <authorList>
            <person name="Zhang R.-G."/>
        </authorList>
    </citation>
    <scope>NUCLEOTIDE SEQUENCE [LARGE SCALE GENOMIC DNA]</scope>
    <source>
        <tissue evidence="9">Rhizome</tissue>
    </source>
</reference>
<evidence type="ECO:0000256" key="7">
    <source>
        <dbReference type="SAM" id="MobiDB-lite"/>
    </source>
</evidence>
<accession>A0A8J5KPT4</accession>
<gene>
    <name evidence="9" type="ORF">ZIOFF_055213</name>
</gene>
<dbReference type="PROSITE" id="PS00028">
    <property type="entry name" value="ZINC_FINGER_C2H2_1"/>
    <property type="match status" value="1"/>
</dbReference>
<dbReference type="InterPro" id="IPR013087">
    <property type="entry name" value="Znf_C2H2_type"/>
</dbReference>
<keyword evidence="2" id="KW-0479">Metal-binding</keyword>
<dbReference type="Gene3D" id="3.30.160.60">
    <property type="entry name" value="Classic Zinc Finger"/>
    <property type="match status" value="1"/>
</dbReference>
<name>A0A8J5KPT4_ZINOF</name>
<comment type="caution">
    <text evidence="9">The sequence shown here is derived from an EMBL/GenBank/DDBJ whole genome shotgun (WGS) entry which is preliminary data.</text>
</comment>
<dbReference type="GO" id="GO:0008270">
    <property type="term" value="F:zinc ion binding"/>
    <property type="evidence" value="ECO:0007669"/>
    <property type="project" value="UniProtKB-KW"/>
</dbReference>
<keyword evidence="3 6" id="KW-0863">Zinc-finger</keyword>
<evidence type="ECO:0000256" key="4">
    <source>
        <dbReference type="ARBA" id="ARBA00022833"/>
    </source>
</evidence>
<evidence type="ECO:0000256" key="2">
    <source>
        <dbReference type="ARBA" id="ARBA00022723"/>
    </source>
</evidence>
<evidence type="ECO:0000259" key="8">
    <source>
        <dbReference type="PROSITE" id="PS50157"/>
    </source>
</evidence>
<feature type="region of interest" description="Disordered" evidence="7">
    <location>
        <begin position="124"/>
        <end position="146"/>
    </location>
</feature>
<comment type="subcellular location">
    <subcellularLocation>
        <location evidence="1">Nucleus</location>
    </subcellularLocation>
</comment>
<evidence type="ECO:0000313" key="9">
    <source>
        <dbReference type="EMBL" id="KAG6486634.1"/>
    </source>
</evidence>
<dbReference type="PANTHER" id="PTHR47287">
    <property type="entry name" value="C2H2 AND C2HC ZINC FINGERS SUPERFAMILY PROTEIN"/>
    <property type="match status" value="1"/>
</dbReference>
<dbReference type="PANTHER" id="PTHR47287:SF15">
    <property type="entry name" value="ZINC FINGER PROTEIN 3-LIKE"/>
    <property type="match status" value="1"/>
</dbReference>
<keyword evidence="10" id="KW-1185">Reference proteome</keyword>
<dbReference type="SUPFAM" id="SSF57667">
    <property type="entry name" value="beta-beta-alpha zinc fingers"/>
    <property type="match status" value="1"/>
</dbReference>
<feature type="domain" description="C2H2-type" evidence="8">
    <location>
        <begin position="69"/>
        <end position="96"/>
    </location>
</feature>
<dbReference type="GO" id="GO:0005634">
    <property type="term" value="C:nucleus"/>
    <property type="evidence" value="ECO:0007669"/>
    <property type="project" value="UniProtKB-SubCell"/>
</dbReference>
<dbReference type="InterPro" id="IPR044246">
    <property type="entry name" value="ZFP3-like"/>
</dbReference>
<dbReference type="AlphaFoldDB" id="A0A8J5KPT4"/>
<sequence length="146" mass="15994">MQLSQTLPSPCINRPLSLGFVSTSASATAMEFERKRKDDDDDGGKVLSLELGLELLANSPSMEPVARVFSCTYCRRKFLSSQALGGHQNAHKLERSLAKRSREFGHKDAAGSHCLNVDVRRWAPDKADDDDDSSGGSDNLDLSLRL</sequence>
<evidence type="ECO:0000313" key="10">
    <source>
        <dbReference type="Proteomes" id="UP000734854"/>
    </source>
</evidence>
<dbReference type="InterPro" id="IPR036236">
    <property type="entry name" value="Znf_C2H2_sf"/>
</dbReference>
<evidence type="ECO:0000256" key="1">
    <source>
        <dbReference type="ARBA" id="ARBA00004123"/>
    </source>
</evidence>
<evidence type="ECO:0000256" key="6">
    <source>
        <dbReference type="PROSITE-ProRule" id="PRU00042"/>
    </source>
</evidence>
<organism evidence="9 10">
    <name type="scientific">Zingiber officinale</name>
    <name type="common">Ginger</name>
    <name type="synonym">Amomum zingiber</name>
    <dbReference type="NCBI Taxonomy" id="94328"/>
    <lineage>
        <taxon>Eukaryota</taxon>
        <taxon>Viridiplantae</taxon>
        <taxon>Streptophyta</taxon>
        <taxon>Embryophyta</taxon>
        <taxon>Tracheophyta</taxon>
        <taxon>Spermatophyta</taxon>
        <taxon>Magnoliopsida</taxon>
        <taxon>Liliopsida</taxon>
        <taxon>Zingiberales</taxon>
        <taxon>Zingiberaceae</taxon>
        <taxon>Zingiber</taxon>
    </lineage>
</organism>
<dbReference type="PROSITE" id="PS50157">
    <property type="entry name" value="ZINC_FINGER_C2H2_2"/>
    <property type="match status" value="1"/>
</dbReference>
<dbReference type="Proteomes" id="UP000734854">
    <property type="component" value="Unassembled WGS sequence"/>
</dbReference>
<proteinExistence type="predicted"/>
<protein>
    <recommendedName>
        <fullName evidence="8">C2H2-type domain-containing protein</fullName>
    </recommendedName>
</protein>
<dbReference type="GO" id="GO:0009788">
    <property type="term" value="P:negative regulation of abscisic acid-activated signaling pathway"/>
    <property type="evidence" value="ECO:0007669"/>
    <property type="project" value="InterPro"/>
</dbReference>
<feature type="compositionally biased region" description="Low complexity" evidence="7">
    <location>
        <begin position="134"/>
        <end position="146"/>
    </location>
</feature>
<evidence type="ECO:0000256" key="3">
    <source>
        <dbReference type="ARBA" id="ARBA00022771"/>
    </source>
</evidence>
<keyword evidence="5" id="KW-0539">Nucleus</keyword>
<keyword evidence="4" id="KW-0862">Zinc</keyword>